<protein>
    <submittedName>
        <fullName evidence="1">3-hydroxybutyryl dehydrogenase</fullName>
    </submittedName>
</protein>
<keyword evidence="2" id="KW-1185">Reference proteome</keyword>
<gene>
    <name evidence="1" type="ORF">FHETE_7081</name>
</gene>
<evidence type="ECO:0000313" key="1">
    <source>
        <dbReference type="EMBL" id="KAF5664490.1"/>
    </source>
</evidence>
<dbReference type="Proteomes" id="UP000567885">
    <property type="component" value="Unassembled WGS sequence"/>
</dbReference>
<proteinExistence type="predicted"/>
<name>A0A8H5WMW0_FUSHE</name>
<reference evidence="1 2" key="1">
    <citation type="submission" date="2020-05" db="EMBL/GenBank/DDBJ databases">
        <title>Identification and distribution of gene clusters putatively required for synthesis of sphingolipid metabolism inhibitors in phylogenetically diverse species of the filamentous fungus Fusarium.</title>
        <authorList>
            <person name="Kim H.-S."/>
            <person name="Busman M."/>
            <person name="Brown D.W."/>
            <person name="Divon H."/>
            <person name="Uhlig S."/>
            <person name="Proctor R.H."/>
        </authorList>
    </citation>
    <scope>NUCLEOTIDE SEQUENCE [LARGE SCALE GENOMIC DNA]</scope>
    <source>
        <strain evidence="1 2">NRRL 20693</strain>
    </source>
</reference>
<dbReference type="OrthoDB" id="5958943at2759"/>
<accession>A0A8H5WMW0</accession>
<sequence>MGARSLIVLDVGLGLPVAGLSFKEVIANGQILSLDLDQLSLKSVQNSQPNITLPDGVVYSRTQKKLFVTNMGIPSQNDGSIISMNLNGSECQTIIAPGHIHTPKQLAIDEVNNKLYYADREGMRIMRSNIDGTGLEILHRSGTGLEVQDQRNWCVGIAVSPQLATVYWTQKGPSKGGQGRIFCARINGTTTLDPTCLLEGLPEPIDLHIDHDTNALYWTDRGELPYGNTFNRVQLDRSGTALAKKTPDARTGLLHEILTQNLDEAIGLSRDEEARRWYISDMGGTIWSMDENGRDKKVVYQDKERAFTGIAFVA</sequence>
<dbReference type="PANTHER" id="PTHR46513">
    <property type="entry name" value="VITELLOGENIN RECEPTOR-LIKE PROTEIN-RELATED-RELATED"/>
    <property type="match status" value="1"/>
</dbReference>
<dbReference type="InterPro" id="IPR011042">
    <property type="entry name" value="6-blade_b-propeller_TolB-like"/>
</dbReference>
<dbReference type="SUPFAM" id="SSF101898">
    <property type="entry name" value="NHL repeat"/>
    <property type="match status" value="1"/>
</dbReference>
<dbReference type="Gene3D" id="2.120.10.30">
    <property type="entry name" value="TolB, C-terminal domain"/>
    <property type="match status" value="2"/>
</dbReference>
<dbReference type="EMBL" id="JAAGWQ010000133">
    <property type="protein sequence ID" value="KAF5664490.1"/>
    <property type="molecule type" value="Genomic_DNA"/>
</dbReference>
<dbReference type="SMART" id="SM00135">
    <property type="entry name" value="LY"/>
    <property type="match status" value="5"/>
</dbReference>
<organism evidence="1 2">
    <name type="scientific">Fusarium heterosporum</name>
    <dbReference type="NCBI Taxonomy" id="42747"/>
    <lineage>
        <taxon>Eukaryota</taxon>
        <taxon>Fungi</taxon>
        <taxon>Dikarya</taxon>
        <taxon>Ascomycota</taxon>
        <taxon>Pezizomycotina</taxon>
        <taxon>Sordariomycetes</taxon>
        <taxon>Hypocreomycetidae</taxon>
        <taxon>Hypocreales</taxon>
        <taxon>Nectriaceae</taxon>
        <taxon>Fusarium</taxon>
        <taxon>Fusarium heterosporum species complex</taxon>
    </lineage>
</organism>
<comment type="caution">
    <text evidence="1">The sequence shown here is derived from an EMBL/GenBank/DDBJ whole genome shotgun (WGS) entry which is preliminary data.</text>
</comment>
<dbReference type="InterPro" id="IPR000033">
    <property type="entry name" value="LDLR_classB_rpt"/>
</dbReference>
<dbReference type="InterPro" id="IPR050778">
    <property type="entry name" value="Cueball_EGF_LRP_Nidogen"/>
</dbReference>
<dbReference type="AlphaFoldDB" id="A0A8H5WMW0"/>
<evidence type="ECO:0000313" key="2">
    <source>
        <dbReference type="Proteomes" id="UP000567885"/>
    </source>
</evidence>